<feature type="binding site" evidence="5">
    <location>
        <begin position="289"/>
        <end position="292"/>
    </location>
    <ligand>
        <name>pyridoxal 5'-phosphate</name>
        <dbReference type="ChEBI" id="CHEBI:597326"/>
    </ligand>
</feature>
<evidence type="ECO:0000256" key="7">
    <source>
        <dbReference type="PIRSR" id="PIRSR600183-50"/>
    </source>
</evidence>
<dbReference type="InterPro" id="IPR002986">
    <property type="entry name" value="DAP_deCOOHase_LysA"/>
</dbReference>
<evidence type="ECO:0000259" key="9">
    <source>
        <dbReference type="Pfam" id="PF02784"/>
    </source>
</evidence>
<gene>
    <name evidence="5" type="primary">lysA</name>
    <name evidence="10" type="ORF">Desgi_2562</name>
</gene>
<dbReference type="NCBIfam" id="TIGR01048">
    <property type="entry name" value="lysA"/>
    <property type="match status" value="1"/>
</dbReference>
<feature type="binding site" evidence="5">
    <location>
        <position position="247"/>
    </location>
    <ligand>
        <name>pyridoxal 5'-phosphate</name>
        <dbReference type="ChEBI" id="CHEBI:597326"/>
    </ligand>
</feature>
<dbReference type="GO" id="GO:0009089">
    <property type="term" value="P:lysine biosynthetic process via diaminopimelate"/>
    <property type="evidence" value="ECO:0007669"/>
    <property type="project" value="UniProtKB-UniRule"/>
</dbReference>
<dbReference type="GO" id="GO:0030170">
    <property type="term" value="F:pyridoxal phosphate binding"/>
    <property type="evidence" value="ECO:0007669"/>
    <property type="project" value="UniProtKB-UniRule"/>
</dbReference>
<dbReference type="STRING" id="767817.Desgi_2562"/>
<comment type="pathway">
    <text evidence="5 8">Amino-acid biosynthesis; L-lysine biosynthesis via DAP pathway; L-lysine from DL-2,6-diaminopimelate: step 1/1.</text>
</comment>
<dbReference type="Gene3D" id="3.20.20.10">
    <property type="entry name" value="Alanine racemase"/>
    <property type="match status" value="1"/>
</dbReference>
<feature type="modified residue" description="N6-(pyridoxal phosphate)lysine" evidence="5 7">
    <location>
        <position position="65"/>
    </location>
</feature>
<dbReference type="SUPFAM" id="SSF51419">
    <property type="entry name" value="PLP-binding barrel"/>
    <property type="match status" value="1"/>
</dbReference>
<keyword evidence="5" id="KW-0028">Amino-acid biosynthesis</keyword>
<feature type="domain" description="Orn/DAP/Arg decarboxylase 2 N-terminal" evidence="9">
    <location>
        <begin position="44"/>
        <end position="295"/>
    </location>
</feature>
<dbReference type="Proteomes" id="UP000013520">
    <property type="component" value="Chromosome"/>
</dbReference>
<feature type="binding site" evidence="5">
    <location>
        <position position="361"/>
    </location>
    <ligand>
        <name>substrate</name>
    </ligand>
</feature>
<evidence type="ECO:0000313" key="10">
    <source>
        <dbReference type="EMBL" id="AGL01968.1"/>
    </source>
</evidence>
<proteinExistence type="inferred from homology"/>
<dbReference type="FunFam" id="3.20.20.10:FF:000003">
    <property type="entry name" value="Diaminopimelate decarboxylase"/>
    <property type="match status" value="1"/>
</dbReference>
<evidence type="ECO:0000256" key="6">
    <source>
        <dbReference type="NCBIfam" id="TIGR01048"/>
    </source>
</evidence>
<evidence type="ECO:0000256" key="1">
    <source>
        <dbReference type="ARBA" id="ARBA00001933"/>
    </source>
</evidence>
<feature type="active site" description="Proton donor" evidence="7">
    <location>
        <position position="360"/>
    </location>
</feature>
<dbReference type="HAMAP" id="MF_02120">
    <property type="entry name" value="LysA"/>
    <property type="match status" value="1"/>
</dbReference>
<reference evidence="10 11" key="1">
    <citation type="submission" date="2012-01" db="EMBL/GenBank/DDBJ databases">
        <title>Complete sequence of Desulfotomaculum gibsoniae DSM 7213.</title>
        <authorList>
            <consortium name="US DOE Joint Genome Institute"/>
            <person name="Lucas S."/>
            <person name="Han J."/>
            <person name="Lapidus A."/>
            <person name="Cheng J.-F."/>
            <person name="Goodwin L."/>
            <person name="Pitluck S."/>
            <person name="Peters L."/>
            <person name="Ovchinnikova G."/>
            <person name="Teshima H."/>
            <person name="Detter J.C."/>
            <person name="Han C."/>
            <person name="Tapia R."/>
            <person name="Land M."/>
            <person name="Hauser L."/>
            <person name="Kyrpides N."/>
            <person name="Ivanova N."/>
            <person name="Pagani I."/>
            <person name="Parshina S."/>
            <person name="Plugge C."/>
            <person name="Muyzer G."/>
            <person name="Kuever J."/>
            <person name="Ivanova A."/>
            <person name="Nazina T."/>
            <person name="Klenk H.-P."/>
            <person name="Brambilla E."/>
            <person name="Spring S."/>
            <person name="Stams A.F."/>
            <person name="Woyke T."/>
        </authorList>
    </citation>
    <scope>NUCLEOTIDE SEQUENCE [LARGE SCALE GENOMIC DNA]</scope>
    <source>
        <strain evidence="10 11">DSM 7213</strain>
    </source>
</reference>
<feature type="binding site" evidence="5">
    <location>
        <position position="292"/>
    </location>
    <ligand>
        <name>substrate</name>
    </ligand>
</feature>
<dbReference type="Pfam" id="PF02784">
    <property type="entry name" value="Orn_Arg_deC_N"/>
    <property type="match status" value="1"/>
</dbReference>
<dbReference type="PANTHER" id="PTHR43727:SF2">
    <property type="entry name" value="GROUP IV DECARBOXYLASE"/>
    <property type="match status" value="1"/>
</dbReference>
<dbReference type="EMBL" id="CP003273">
    <property type="protein sequence ID" value="AGL01968.1"/>
    <property type="molecule type" value="Genomic_DNA"/>
</dbReference>
<dbReference type="SUPFAM" id="SSF50621">
    <property type="entry name" value="Alanine racemase C-terminal domain-like"/>
    <property type="match status" value="1"/>
</dbReference>
<dbReference type="InterPro" id="IPR000183">
    <property type="entry name" value="Orn/DAP/Arg_de-COase"/>
</dbReference>
<dbReference type="InterPro" id="IPR029066">
    <property type="entry name" value="PLP-binding_barrel"/>
</dbReference>
<comment type="catalytic activity">
    <reaction evidence="5 8">
        <text>meso-2,6-diaminopimelate + H(+) = L-lysine + CO2</text>
        <dbReference type="Rhea" id="RHEA:15101"/>
        <dbReference type="ChEBI" id="CHEBI:15378"/>
        <dbReference type="ChEBI" id="CHEBI:16526"/>
        <dbReference type="ChEBI" id="CHEBI:32551"/>
        <dbReference type="ChEBI" id="CHEBI:57791"/>
        <dbReference type="EC" id="4.1.1.20"/>
    </reaction>
</comment>
<keyword evidence="3 5" id="KW-0663">Pyridoxal phosphate</keyword>
<dbReference type="GO" id="GO:0008836">
    <property type="term" value="F:diaminopimelate decarboxylase activity"/>
    <property type="evidence" value="ECO:0007669"/>
    <property type="project" value="UniProtKB-UniRule"/>
</dbReference>
<evidence type="ECO:0000256" key="2">
    <source>
        <dbReference type="ARBA" id="ARBA00022793"/>
    </source>
</evidence>
<dbReference type="InterPro" id="IPR009006">
    <property type="entry name" value="Ala_racemase/Decarboxylase_C"/>
</dbReference>
<comment type="subunit">
    <text evidence="5">Homodimer.</text>
</comment>
<dbReference type="UniPathway" id="UPA00034">
    <property type="reaction ID" value="UER00027"/>
</dbReference>
<feature type="binding site" evidence="5">
    <location>
        <position position="389"/>
    </location>
    <ligand>
        <name>substrate</name>
    </ligand>
</feature>
<dbReference type="RefSeq" id="WP_006521696.1">
    <property type="nucleotide sequence ID" value="NC_021184.1"/>
</dbReference>
<dbReference type="AlphaFoldDB" id="R4KFL5"/>
<organism evidence="10 11">
    <name type="scientific">Desulfoscipio gibsoniae DSM 7213</name>
    <dbReference type="NCBI Taxonomy" id="767817"/>
    <lineage>
        <taxon>Bacteria</taxon>
        <taxon>Bacillati</taxon>
        <taxon>Bacillota</taxon>
        <taxon>Clostridia</taxon>
        <taxon>Eubacteriales</taxon>
        <taxon>Desulfallaceae</taxon>
        <taxon>Desulfoscipio</taxon>
    </lineage>
</organism>
<keyword evidence="2 5" id="KW-0210">Decarboxylase</keyword>
<evidence type="ECO:0000256" key="4">
    <source>
        <dbReference type="ARBA" id="ARBA00023239"/>
    </source>
</evidence>
<comment type="similarity">
    <text evidence="5">Belongs to the Orn/Lys/Arg decarboxylase class-II family. LysA subfamily.</text>
</comment>
<dbReference type="PRINTS" id="PR01179">
    <property type="entry name" value="ODADCRBXLASE"/>
</dbReference>
<feature type="binding site" evidence="5">
    <location>
        <position position="389"/>
    </location>
    <ligand>
        <name>pyridoxal 5'-phosphate</name>
        <dbReference type="ChEBI" id="CHEBI:597326"/>
    </ligand>
</feature>
<comment type="function">
    <text evidence="5">Specifically catalyzes the decarboxylation of meso-diaminopimelate (meso-DAP) to L-lysine.</text>
</comment>
<comment type="cofactor">
    <cofactor evidence="1 5 7 8">
        <name>pyridoxal 5'-phosphate</name>
        <dbReference type="ChEBI" id="CHEBI:597326"/>
    </cofactor>
</comment>
<evidence type="ECO:0000313" key="11">
    <source>
        <dbReference type="Proteomes" id="UP000013520"/>
    </source>
</evidence>
<dbReference type="InterPro" id="IPR022644">
    <property type="entry name" value="De-COase2_N"/>
</dbReference>
<evidence type="ECO:0000256" key="5">
    <source>
        <dbReference type="HAMAP-Rule" id="MF_02120"/>
    </source>
</evidence>
<name>R4KFL5_9FIRM</name>
<keyword evidence="11" id="KW-1185">Reference proteome</keyword>
<dbReference type="EC" id="4.1.1.20" evidence="5 6"/>
<dbReference type="OrthoDB" id="9802241at2"/>
<dbReference type="HOGENOM" id="CLU_026444_0_1_9"/>
<dbReference type="CDD" id="cd06828">
    <property type="entry name" value="PLPDE_III_DapDC"/>
    <property type="match status" value="1"/>
</dbReference>
<feature type="binding site" evidence="5">
    <location>
        <position position="333"/>
    </location>
    <ligand>
        <name>substrate</name>
    </ligand>
</feature>
<dbReference type="Gene3D" id="2.40.37.10">
    <property type="entry name" value="Lyase, Ornithine Decarboxylase, Chain A, domain 1"/>
    <property type="match status" value="1"/>
</dbReference>
<feature type="binding site" evidence="5">
    <location>
        <position position="329"/>
    </location>
    <ligand>
        <name>substrate</name>
    </ligand>
</feature>
<dbReference type="PRINTS" id="PR01181">
    <property type="entry name" value="DAPDCRBXLASE"/>
</dbReference>
<dbReference type="eggNOG" id="COG0019">
    <property type="taxonomic scope" value="Bacteria"/>
</dbReference>
<protein>
    <recommendedName>
        <fullName evidence="5 6">Diaminopimelate decarboxylase</fullName>
        <shortName evidence="5">DAP decarboxylase</shortName>
        <shortName evidence="5">DAPDC</shortName>
        <ecNumber evidence="5 6">4.1.1.20</ecNumber>
    </recommendedName>
</protein>
<keyword evidence="5 8" id="KW-0457">Lysine biosynthesis</keyword>
<dbReference type="PANTHER" id="PTHR43727">
    <property type="entry name" value="DIAMINOPIMELATE DECARBOXYLASE"/>
    <property type="match status" value="1"/>
</dbReference>
<evidence type="ECO:0000256" key="3">
    <source>
        <dbReference type="ARBA" id="ARBA00022898"/>
    </source>
</evidence>
<accession>R4KFL5</accession>
<keyword evidence="4 5" id="KW-0456">Lyase</keyword>
<evidence type="ECO:0000256" key="8">
    <source>
        <dbReference type="RuleBase" id="RU003738"/>
    </source>
</evidence>
<sequence>MKLQGTMQINDKGHLEIGGCDTVELAERFGTPLYVLDEQYFRQNCRNYYRAFTEKYDGIVLYAAKTLLTLAVCRMVAEEGLSLDVVSGGELYTAKKARFPMERVYFHGNNKSAAELKLALEYKVGRIMVDNPHELQMLDRLAGEAGVRAKIMLRLTPGVEAHTHEYIKTGQIDSKFGMVIENGQAMEIIKQALALENVQLTGLHCHIGSQIFELQSYAHAAEVMLGFAAEVRRETGWQPEEMNFGGGMGIYYTAADEPQPVSKYADMLVQAVKTLAQAHDLIVPRVLVEPGRSISGPAGTTLYTVGAVKNIPGIRKYVAVDGGMGDNPRPALYQSRYEALLANRAAQQPQETVSIAGKCCESGDMLIWDIDLPTPAPGDILSVSATGAYNYSMSMNYNRLPRPAMVLVRDGAADIIVARETYDDLIRNDVVPERLGESRVVKIAGAGR</sequence>
<dbReference type="KEGG" id="dgi:Desgi_2562"/>